<evidence type="ECO:0000313" key="2">
    <source>
        <dbReference type="EMBL" id="MFC6334795.1"/>
    </source>
</evidence>
<dbReference type="Proteomes" id="UP001596233">
    <property type="component" value="Unassembled WGS sequence"/>
</dbReference>
<dbReference type="SUPFAM" id="SSF55785">
    <property type="entry name" value="PYP-like sensor domain (PAS domain)"/>
    <property type="match status" value="1"/>
</dbReference>
<evidence type="ECO:0000256" key="1">
    <source>
        <dbReference type="SAM" id="Phobius"/>
    </source>
</evidence>
<reference evidence="3" key="1">
    <citation type="journal article" date="2019" name="Int. J. Syst. Evol. Microbiol.">
        <title>The Global Catalogue of Microorganisms (GCM) 10K type strain sequencing project: providing services to taxonomists for standard genome sequencing and annotation.</title>
        <authorList>
            <consortium name="The Broad Institute Genomics Platform"/>
            <consortium name="The Broad Institute Genome Sequencing Center for Infectious Disease"/>
            <person name="Wu L."/>
            <person name="Ma J."/>
        </authorList>
    </citation>
    <scope>NUCLEOTIDE SEQUENCE [LARGE SCALE GENOMIC DNA]</scope>
    <source>
        <strain evidence="3">PCU 280</strain>
    </source>
</reference>
<comment type="caution">
    <text evidence="2">The sequence shown here is derived from an EMBL/GenBank/DDBJ whole genome shotgun (WGS) entry which is preliminary data.</text>
</comment>
<gene>
    <name evidence="2" type="ORF">ACFP56_19350</name>
</gene>
<accession>A0ABW1VBD8</accession>
<proteinExistence type="predicted"/>
<protein>
    <recommendedName>
        <fullName evidence="4">PAS domain-containing protein</fullName>
    </recommendedName>
</protein>
<keyword evidence="1" id="KW-0812">Transmembrane</keyword>
<keyword evidence="1" id="KW-1133">Transmembrane helix</keyword>
<sequence length="160" mass="18400">MFEQWNLTQNWWYLAVAAGIIILLWFIARDLPLHIHHLRSIRHAKSKHQPQTESVVLLSADLHVIGANQQFYTLTGLSEIKPYETSLQDISKIFPEETREASVQRLSDIIEQGKGSLELTIQSARAKEQPIVIESYCINDGTEFICNYVTMKLNQNPLRP</sequence>
<name>A0ABW1VBD8_9BACL</name>
<feature type="transmembrane region" description="Helical" evidence="1">
    <location>
        <begin position="12"/>
        <end position="28"/>
    </location>
</feature>
<dbReference type="RefSeq" id="WP_379237677.1">
    <property type="nucleotide sequence ID" value="NZ_JBHSTE010000007.1"/>
</dbReference>
<keyword evidence="3" id="KW-1185">Reference proteome</keyword>
<dbReference type="InterPro" id="IPR035965">
    <property type="entry name" value="PAS-like_dom_sf"/>
</dbReference>
<evidence type="ECO:0000313" key="3">
    <source>
        <dbReference type="Proteomes" id="UP001596233"/>
    </source>
</evidence>
<dbReference type="EMBL" id="JBHSTE010000007">
    <property type="protein sequence ID" value="MFC6334795.1"/>
    <property type="molecule type" value="Genomic_DNA"/>
</dbReference>
<dbReference type="Gene3D" id="3.30.450.20">
    <property type="entry name" value="PAS domain"/>
    <property type="match status" value="1"/>
</dbReference>
<evidence type="ECO:0008006" key="4">
    <source>
        <dbReference type="Google" id="ProtNLM"/>
    </source>
</evidence>
<organism evidence="2 3">
    <name type="scientific">Paenibacillus septentrionalis</name>
    <dbReference type="NCBI Taxonomy" id="429342"/>
    <lineage>
        <taxon>Bacteria</taxon>
        <taxon>Bacillati</taxon>
        <taxon>Bacillota</taxon>
        <taxon>Bacilli</taxon>
        <taxon>Bacillales</taxon>
        <taxon>Paenibacillaceae</taxon>
        <taxon>Paenibacillus</taxon>
    </lineage>
</organism>
<keyword evidence="1" id="KW-0472">Membrane</keyword>